<evidence type="ECO:0000313" key="2">
    <source>
        <dbReference type="Proteomes" id="UP000675781"/>
    </source>
</evidence>
<proteinExistence type="predicted"/>
<accession>A0A941IMY7</accession>
<keyword evidence="1" id="KW-0436">Ligase</keyword>
<dbReference type="PANTHER" id="PTHR36039">
    <property type="match status" value="1"/>
</dbReference>
<dbReference type="PANTHER" id="PTHR36039:SF2">
    <property type="entry name" value="RNA LIGASE_CYCLIC NUCLEOTIDE PHOSPHODIESTERASE FAMILY PROTEIN"/>
    <property type="match status" value="1"/>
</dbReference>
<dbReference type="Proteomes" id="UP000675781">
    <property type="component" value="Unassembled WGS sequence"/>
</dbReference>
<protein>
    <submittedName>
        <fullName evidence="1">2'-5' RNA ligase family protein</fullName>
    </submittedName>
</protein>
<dbReference type="AlphaFoldDB" id="A0A941IMY7"/>
<dbReference type="SUPFAM" id="SSF55144">
    <property type="entry name" value="LigT-like"/>
    <property type="match status" value="1"/>
</dbReference>
<dbReference type="Gene3D" id="3.90.1140.10">
    <property type="entry name" value="Cyclic phosphodiesterase"/>
    <property type="match status" value="1"/>
</dbReference>
<sequence length="171" mass="18306">MTVSVEMFFDPAGDAAVRGLWDRLEAAGLRSLATTTHHEHHPHVTLTVAERITVNDAARRVLAGLLGTELDLPVLGAFPGERSVLFLGATRTPALAAAQRDLYTALGDAIAGAWELYLPEHWVPHCTLAMALDTGELQRAFGALHPHPARTLRVARINLVDVGTGALTPVV</sequence>
<name>A0A941IMY7_9ACTN</name>
<dbReference type="Pfam" id="PF13563">
    <property type="entry name" value="2_5_RNA_ligase2"/>
    <property type="match status" value="1"/>
</dbReference>
<dbReference type="RefSeq" id="WP_212529282.1">
    <property type="nucleotide sequence ID" value="NZ_JAGSOG010000069.1"/>
</dbReference>
<keyword evidence="2" id="KW-1185">Reference proteome</keyword>
<comment type="caution">
    <text evidence="1">The sequence shown here is derived from an EMBL/GenBank/DDBJ whole genome shotgun (WGS) entry which is preliminary data.</text>
</comment>
<organism evidence="1 2">
    <name type="scientific">Actinospica durhamensis</name>
    <dbReference type="NCBI Taxonomy" id="1508375"/>
    <lineage>
        <taxon>Bacteria</taxon>
        <taxon>Bacillati</taxon>
        <taxon>Actinomycetota</taxon>
        <taxon>Actinomycetes</taxon>
        <taxon>Catenulisporales</taxon>
        <taxon>Actinospicaceae</taxon>
        <taxon>Actinospica</taxon>
    </lineage>
</organism>
<dbReference type="EMBL" id="JAGSOG010000069">
    <property type="protein sequence ID" value="MBR7834765.1"/>
    <property type="molecule type" value="Genomic_DNA"/>
</dbReference>
<reference evidence="1" key="1">
    <citation type="submission" date="2021-04" db="EMBL/GenBank/DDBJ databases">
        <title>Genome based classification of Actinospica acidithermotolerans sp. nov., an actinobacterium isolated from an Indonesian hot spring.</title>
        <authorList>
            <person name="Kusuma A.B."/>
            <person name="Putra K.E."/>
            <person name="Nafisah S."/>
            <person name="Loh J."/>
            <person name="Nouioui I."/>
            <person name="Goodfellow M."/>
        </authorList>
    </citation>
    <scope>NUCLEOTIDE SEQUENCE</scope>
    <source>
        <strain evidence="1">CSCA 57</strain>
    </source>
</reference>
<gene>
    <name evidence="1" type="ORF">KDL01_15930</name>
</gene>
<evidence type="ECO:0000313" key="1">
    <source>
        <dbReference type="EMBL" id="MBR7834765.1"/>
    </source>
</evidence>
<dbReference type="GO" id="GO:0016874">
    <property type="term" value="F:ligase activity"/>
    <property type="evidence" value="ECO:0007669"/>
    <property type="project" value="UniProtKB-KW"/>
</dbReference>
<dbReference type="InterPro" id="IPR009097">
    <property type="entry name" value="Cyclic_Pdiesterase"/>
</dbReference>